<keyword evidence="2" id="KW-0732">Signal</keyword>
<protein>
    <submittedName>
        <fullName evidence="3">Uncharacterized protein</fullName>
    </submittedName>
</protein>
<dbReference type="RefSeq" id="WP_156338763.1">
    <property type="nucleotide sequence ID" value="NZ_CP012159.1"/>
</dbReference>
<dbReference type="OrthoDB" id="5383432at2"/>
<gene>
    <name evidence="3" type="ORF">CMC5_043020</name>
</gene>
<keyword evidence="4" id="KW-1185">Reference proteome</keyword>
<dbReference type="PATRIC" id="fig|52.7.peg.4737"/>
<name>A0A0K1EH26_CHOCO</name>
<evidence type="ECO:0000256" key="2">
    <source>
        <dbReference type="SAM" id="SignalP"/>
    </source>
</evidence>
<reference evidence="3 4" key="1">
    <citation type="submission" date="2015-07" db="EMBL/GenBank/DDBJ databases">
        <title>Genome analysis of myxobacterium Chondromyces crocatus Cm c5 reveals a high potential for natural compound synthesis and the genetic basis for the loss of fruiting body formation.</title>
        <authorList>
            <person name="Zaburannyi N."/>
            <person name="Bunk B."/>
            <person name="Maier J."/>
            <person name="Overmann J."/>
            <person name="Mueller R."/>
        </authorList>
    </citation>
    <scope>NUCLEOTIDE SEQUENCE [LARGE SCALE GENOMIC DNA]</scope>
    <source>
        <strain evidence="3 4">Cm c5</strain>
    </source>
</reference>
<evidence type="ECO:0000313" key="3">
    <source>
        <dbReference type="EMBL" id="AKT40149.1"/>
    </source>
</evidence>
<organism evidence="3 4">
    <name type="scientific">Chondromyces crocatus</name>
    <dbReference type="NCBI Taxonomy" id="52"/>
    <lineage>
        <taxon>Bacteria</taxon>
        <taxon>Pseudomonadati</taxon>
        <taxon>Myxococcota</taxon>
        <taxon>Polyangia</taxon>
        <taxon>Polyangiales</taxon>
        <taxon>Polyangiaceae</taxon>
        <taxon>Chondromyces</taxon>
    </lineage>
</organism>
<dbReference type="Proteomes" id="UP000067626">
    <property type="component" value="Chromosome"/>
</dbReference>
<proteinExistence type="predicted"/>
<dbReference type="KEGG" id="ccro:CMC5_043020"/>
<feature type="signal peptide" evidence="2">
    <location>
        <begin position="1"/>
        <end position="26"/>
    </location>
</feature>
<dbReference type="AlphaFoldDB" id="A0A0K1EH26"/>
<dbReference type="EMBL" id="CP012159">
    <property type="protein sequence ID" value="AKT40149.1"/>
    <property type="molecule type" value="Genomic_DNA"/>
</dbReference>
<evidence type="ECO:0000256" key="1">
    <source>
        <dbReference type="SAM" id="MobiDB-lite"/>
    </source>
</evidence>
<feature type="region of interest" description="Disordered" evidence="1">
    <location>
        <begin position="31"/>
        <end position="94"/>
    </location>
</feature>
<evidence type="ECO:0000313" key="4">
    <source>
        <dbReference type="Proteomes" id="UP000067626"/>
    </source>
</evidence>
<feature type="chain" id="PRO_5005459472" evidence="2">
    <location>
        <begin position="27"/>
        <end position="819"/>
    </location>
</feature>
<sequence>MHPHGSPIRRRRLPPSSLLLSATFCAAGIVACGSSPDQDPSNTPPTPTTPTPTPEPPRPDRPPFFPLPEPEPPPTEPPTEPPGHRVDAPIMGPATGAQEMPAVAFNGATYFAVWADSRPVKAYGARVDPSGAVLDASASLPLPLATRFLDVAASGEEFVVVGQQARPSAAAPSPGLVALRIGPNGDLLGTSVITSALDTQDVKIAGSPSGYLVVWQEVGDDVSDPRPIRRARIAPDGTVLDPMGVVLDGDTTVLTDVAFDGTSYVVAWSRRTPSSGRWATLDTAGNLIDDVQLPDYPRAMACHDGRCGVVWGGDHDLSFSWMKPEGTPVSPQPIPFLSDFTDDGRLAVGFAGESAIVAWSRGRSEGLVDRMGMNIIPLDGPPVLANGSAFRQRAGDPALAWDGNHAFLAWSDDRHGKYLHLEASIFAARVTKDAVVLDAEDLLVSRSANAQTTPTLTFDGQDYVLAWSDDRNAITSDHTDIFAGWASPGGDLVDLEATAIGVGASTQTSPRASFDGTATTFAWWDCVHNVDGSDCYLQGSRITGSSQQPLHFPYFHYVEPRTPPALSSAAGTTVVAAFRDDTQLVTATVDANGVHAPAVTEDGPMSTRLASAFDGTNHFVAWIQDVRDPGPLLGARVAADGTVLDLGGLPLTPAGTQARSFSLAHGGGMYLLAWHDTTTPVSRILATRIGTDGVVLDAAPLVVAEHPACPALGSENPFWADGSVNLGTAGVAFDGTHFVLGWRTCGPVTADLRGALVSVDGVVRARFQLTEDAHADEAPTLASTVAGQTLFTYASFRAAPPLGTWRLFMQRIDTGALAP</sequence>
<feature type="compositionally biased region" description="Pro residues" evidence="1">
    <location>
        <begin position="42"/>
        <end position="81"/>
    </location>
</feature>
<accession>A0A0K1EH26</accession>